<protein>
    <recommendedName>
        <fullName evidence="5">Cache domain-containing protein</fullName>
    </recommendedName>
</protein>
<dbReference type="InParanoid" id="A0A0L0HSM1"/>
<dbReference type="AlphaFoldDB" id="A0A0L0HSM1"/>
<reference evidence="3 4" key="1">
    <citation type="submission" date="2009-08" db="EMBL/GenBank/DDBJ databases">
        <title>The Genome Sequence of Spizellomyces punctatus strain DAOM BR117.</title>
        <authorList>
            <consortium name="The Broad Institute Genome Sequencing Platform"/>
            <person name="Russ C."/>
            <person name="Cuomo C."/>
            <person name="Shea T."/>
            <person name="Young S.K."/>
            <person name="Zeng Q."/>
            <person name="Koehrsen M."/>
            <person name="Haas B."/>
            <person name="Borodovsky M."/>
            <person name="Guigo R."/>
            <person name="Alvarado L."/>
            <person name="Berlin A."/>
            <person name="Bochicchio J."/>
            <person name="Borenstein D."/>
            <person name="Chapman S."/>
            <person name="Chen Z."/>
            <person name="Engels R."/>
            <person name="Freedman E."/>
            <person name="Gellesch M."/>
            <person name="Goldberg J."/>
            <person name="Griggs A."/>
            <person name="Gujja S."/>
            <person name="Heiman D."/>
            <person name="Hepburn T."/>
            <person name="Howarth C."/>
            <person name="Jen D."/>
            <person name="Larson L."/>
            <person name="Lewis B."/>
            <person name="Mehta T."/>
            <person name="Park D."/>
            <person name="Pearson M."/>
            <person name="Roberts A."/>
            <person name="Saif S."/>
            <person name="Shenoy N."/>
            <person name="Sisk P."/>
            <person name="Stolte C."/>
            <person name="Sykes S."/>
            <person name="Thomson T."/>
            <person name="Walk T."/>
            <person name="White J."/>
            <person name="Yandava C."/>
            <person name="Burger G."/>
            <person name="Gray M.W."/>
            <person name="Holland P.W.H."/>
            <person name="King N."/>
            <person name="Lang F.B.F."/>
            <person name="Roger A.J."/>
            <person name="Ruiz-Trillo I."/>
            <person name="Lander E."/>
            <person name="Nusbaum C."/>
        </authorList>
    </citation>
    <scope>NUCLEOTIDE SEQUENCE [LARGE SCALE GENOMIC DNA]</scope>
    <source>
        <strain evidence="3 4">DAOM BR117</strain>
    </source>
</reference>
<evidence type="ECO:0008006" key="5">
    <source>
        <dbReference type="Google" id="ProtNLM"/>
    </source>
</evidence>
<accession>A0A0L0HSM1</accession>
<evidence type="ECO:0000313" key="4">
    <source>
        <dbReference type="Proteomes" id="UP000053201"/>
    </source>
</evidence>
<feature type="transmembrane region" description="Helical" evidence="2">
    <location>
        <begin position="409"/>
        <end position="432"/>
    </location>
</feature>
<dbReference type="EMBL" id="KQ257451">
    <property type="protein sequence ID" value="KND04098.1"/>
    <property type="molecule type" value="Genomic_DNA"/>
</dbReference>
<keyword evidence="4" id="KW-1185">Reference proteome</keyword>
<feature type="region of interest" description="Disordered" evidence="1">
    <location>
        <begin position="1"/>
        <end position="34"/>
    </location>
</feature>
<evidence type="ECO:0000313" key="3">
    <source>
        <dbReference type="EMBL" id="KND04098.1"/>
    </source>
</evidence>
<proteinExistence type="predicted"/>
<dbReference type="OrthoDB" id="2111626at2759"/>
<dbReference type="RefSeq" id="XP_016612137.1">
    <property type="nucleotide sequence ID" value="XM_016749855.1"/>
</dbReference>
<keyword evidence="2" id="KW-1133">Transmembrane helix</keyword>
<dbReference type="GeneID" id="27685194"/>
<feature type="transmembrane region" description="Helical" evidence="2">
    <location>
        <begin position="44"/>
        <end position="65"/>
    </location>
</feature>
<gene>
    <name evidence="3" type="ORF">SPPG_01539</name>
</gene>
<keyword evidence="2" id="KW-0812">Transmembrane</keyword>
<evidence type="ECO:0000256" key="1">
    <source>
        <dbReference type="SAM" id="MobiDB-lite"/>
    </source>
</evidence>
<organism evidence="3 4">
    <name type="scientific">Spizellomyces punctatus (strain DAOM BR117)</name>
    <dbReference type="NCBI Taxonomy" id="645134"/>
    <lineage>
        <taxon>Eukaryota</taxon>
        <taxon>Fungi</taxon>
        <taxon>Fungi incertae sedis</taxon>
        <taxon>Chytridiomycota</taxon>
        <taxon>Chytridiomycota incertae sedis</taxon>
        <taxon>Chytridiomycetes</taxon>
        <taxon>Spizellomycetales</taxon>
        <taxon>Spizellomycetaceae</taxon>
        <taxon>Spizellomyces</taxon>
    </lineage>
</organism>
<dbReference type="Proteomes" id="UP000053201">
    <property type="component" value="Unassembled WGS sequence"/>
</dbReference>
<dbReference type="VEuPathDB" id="FungiDB:SPPG_01539"/>
<evidence type="ECO:0000256" key="2">
    <source>
        <dbReference type="SAM" id="Phobius"/>
    </source>
</evidence>
<name>A0A0L0HSM1_SPIPD</name>
<keyword evidence="2" id="KW-0472">Membrane</keyword>
<sequence>MSSTPAHNDAEAGSTRVSNVQKKTTFEDEEGQVRESKRRRLIRLPFVVPLIGITIAVAAIISAVISKLMFNCVDTTIDDMTSILRTSTVERAHESVQSIVQISTNITYSLVMDRRVRMFLTQMQANDTTPMMSDPDVYSRLWASGANYSFIHNVALMLDTQEYLAIAVPRSKIFVFQDSTTFNATLNTTNLYRRGVGGVNSNGDVQLVGASAYQSPHLWPPFTKPSFASGNSIGKWQSAVPAGTEFYYQIMWWIWPDLPPGKADPSVQPFAHSMVAMSVSTIEAFLQTIKISPNAVVSLWDPNSNNAVYCRMIAASVAGVSGNRTYRYSVFETPQSLIRQTANYMRSLYPSAASIPDNLASTFIKEDGSGVILVNSRRVTDPYGLNWLLVVSVPRDDYLGTVNQTRKTVIAAVAGTVVGMTVVAVCVAYALVYPIRKLSETMVDATAFDFSAIRDGYLTQNSLFEPLEIARCKEVFSIMLTRFATAIQVNKKLAGRSVGAASARQSQVRDASMMQGSVDEAE</sequence>